<proteinExistence type="predicted"/>
<gene>
    <name evidence="4" type="ORF">GCM10023336_16620</name>
</gene>
<protein>
    <recommendedName>
        <fullName evidence="3">HTH merR-type domain-containing protein</fullName>
    </recommendedName>
</protein>
<accession>A0ABP9K423</accession>
<dbReference type="InterPro" id="IPR000551">
    <property type="entry name" value="MerR-type_HTH_dom"/>
</dbReference>
<comment type="caution">
    <text evidence="4">The sequence shown here is derived from an EMBL/GenBank/DDBJ whole genome shotgun (WGS) entry which is preliminary data.</text>
</comment>
<sequence length="157" mass="16493">MRIGDAAAAVGATPRALRFYEQRGLLPAPRRTGAGQRDYGPEELAVLRVIRRLLALGLTVEDLRGIADRIPLLAADPRPRCGSTAAQTPETGKTPGAGKTPEAGETPQAGVVGAAVVERRIAALDADIERLTRLRDALKAGLADRHGSDGPRCSRAT</sequence>
<dbReference type="SUPFAM" id="SSF46955">
    <property type="entry name" value="Putative DNA-binding domain"/>
    <property type="match status" value="1"/>
</dbReference>
<dbReference type="PANTHER" id="PTHR30204">
    <property type="entry name" value="REDOX-CYCLING DRUG-SENSING TRANSCRIPTIONAL ACTIVATOR SOXR"/>
    <property type="match status" value="1"/>
</dbReference>
<name>A0ABP9K423_9ACTN</name>
<feature type="domain" description="HTH merR-type" evidence="3">
    <location>
        <begin position="1"/>
        <end position="69"/>
    </location>
</feature>
<reference evidence="5" key="1">
    <citation type="journal article" date="2019" name="Int. J. Syst. Evol. Microbiol.">
        <title>The Global Catalogue of Microorganisms (GCM) 10K type strain sequencing project: providing services to taxonomists for standard genome sequencing and annotation.</title>
        <authorList>
            <consortium name="The Broad Institute Genomics Platform"/>
            <consortium name="The Broad Institute Genome Sequencing Center for Infectious Disease"/>
            <person name="Wu L."/>
            <person name="Ma J."/>
        </authorList>
    </citation>
    <scope>NUCLEOTIDE SEQUENCE [LARGE SCALE GENOMIC DNA]</scope>
    <source>
        <strain evidence="5">JCM 18410</strain>
    </source>
</reference>
<feature type="region of interest" description="Disordered" evidence="2">
    <location>
        <begin position="77"/>
        <end position="109"/>
    </location>
</feature>
<evidence type="ECO:0000256" key="1">
    <source>
        <dbReference type="ARBA" id="ARBA00023125"/>
    </source>
</evidence>
<dbReference type="PROSITE" id="PS50937">
    <property type="entry name" value="HTH_MERR_2"/>
    <property type="match status" value="1"/>
</dbReference>
<keyword evidence="1" id="KW-0238">DNA-binding</keyword>
<dbReference type="Pfam" id="PF13411">
    <property type="entry name" value="MerR_1"/>
    <property type="match status" value="1"/>
</dbReference>
<dbReference type="SMART" id="SM00422">
    <property type="entry name" value="HTH_MERR"/>
    <property type="match status" value="1"/>
</dbReference>
<evidence type="ECO:0000313" key="5">
    <source>
        <dbReference type="Proteomes" id="UP001500124"/>
    </source>
</evidence>
<dbReference type="Gene3D" id="1.10.1660.10">
    <property type="match status" value="1"/>
</dbReference>
<dbReference type="PANTHER" id="PTHR30204:SF93">
    <property type="entry name" value="HTH MERR-TYPE DOMAIN-CONTAINING PROTEIN"/>
    <property type="match status" value="1"/>
</dbReference>
<evidence type="ECO:0000256" key="2">
    <source>
        <dbReference type="SAM" id="MobiDB-lite"/>
    </source>
</evidence>
<evidence type="ECO:0000259" key="3">
    <source>
        <dbReference type="PROSITE" id="PS50937"/>
    </source>
</evidence>
<dbReference type="InterPro" id="IPR009061">
    <property type="entry name" value="DNA-bd_dom_put_sf"/>
</dbReference>
<dbReference type="Proteomes" id="UP001500124">
    <property type="component" value="Unassembled WGS sequence"/>
</dbReference>
<keyword evidence="5" id="KW-1185">Reference proteome</keyword>
<dbReference type="RefSeq" id="WP_345667656.1">
    <property type="nucleotide sequence ID" value="NZ_BAABKC010000021.1"/>
</dbReference>
<organism evidence="4 5">
    <name type="scientific">Streptomyces similanensis</name>
    <dbReference type="NCBI Taxonomy" id="1274988"/>
    <lineage>
        <taxon>Bacteria</taxon>
        <taxon>Bacillati</taxon>
        <taxon>Actinomycetota</taxon>
        <taxon>Actinomycetes</taxon>
        <taxon>Kitasatosporales</taxon>
        <taxon>Streptomycetaceae</taxon>
        <taxon>Streptomyces</taxon>
    </lineage>
</organism>
<evidence type="ECO:0000313" key="4">
    <source>
        <dbReference type="EMBL" id="GAA5049528.1"/>
    </source>
</evidence>
<dbReference type="EMBL" id="BAABKC010000021">
    <property type="protein sequence ID" value="GAA5049528.1"/>
    <property type="molecule type" value="Genomic_DNA"/>
</dbReference>
<dbReference type="InterPro" id="IPR047057">
    <property type="entry name" value="MerR_fam"/>
</dbReference>
<dbReference type="PRINTS" id="PR00040">
    <property type="entry name" value="HTHMERR"/>
</dbReference>